<organism evidence="1 2">
    <name type="scientific">Halolamina litorea</name>
    <dbReference type="NCBI Taxonomy" id="1515593"/>
    <lineage>
        <taxon>Archaea</taxon>
        <taxon>Methanobacteriati</taxon>
        <taxon>Methanobacteriota</taxon>
        <taxon>Stenosarchaea group</taxon>
        <taxon>Halobacteria</taxon>
        <taxon>Halobacteriales</taxon>
        <taxon>Haloferacaceae</taxon>
    </lineage>
</organism>
<reference evidence="1 2" key="1">
    <citation type="journal article" date="2019" name="Int. J. Syst. Evol. Microbiol.">
        <title>The Global Catalogue of Microorganisms (GCM) 10K type strain sequencing project: providing services to taxonomists for standard genome sequencing and annotation.</title>
        <authorList>
            <consortium name="The Broad Institute Genomics Platform"/>
            <consortium name="The Broad Institute Genome Sequencing Center for Infectious Disease"/>
            <person name="Wu L."/>
            <person name="Ma J."/>
        </authorList>
    </citation>
    <scope>NUCLEOTIDE SEQUENCE [LARGE SCALE GENOMIC DNA]</scope>
    <source>
        <strain evidence="1 2">CGMCC 1.12859</strain>
    </source>
</reference>
<dbReference type="InterPro" id="IPR055927">
    <property type="entry name" value="DUF7504"/>
</dbReference>
<accession>A0ABD6BRF3</accession>
<gene>
    <name evidence="1" type="ORF">ACFSAU_09225</name>
</gene>
<evidence type="ECO:0000313" key="1">
    <source>
        <dbReference type="EMBL" id="MFD1567674.1"/>
    </source>
</evidence>
<dbReference type="Pfam" id="PF24336">
    <property type="entry name" value="DUF7504"/>
    <property type="match status" value="1"/>
</dbReference>
<proteinExistence type="predicted"/>
<dbReference type="EMBL" id="JBHUCZ010000009">
    <property type="protein sequence ID" value="MFD1567674.1"/>
    <property type="molecule type" value="Genomic_DNA"/>
</dbReference>
<evidence type="ECO:0008006" key="3">
    <source>
        <dbReference type="Google" id="ProtNLM"/>
    </source>
</evidence>
<evidence type="ECO:0000313" key="2">
    <source>
        <dbReference type="Proteomes" id="UP001597139"/>
    </source>
</evidence>
<dbReference type="AlphaFoldDB" id="A0ABD6BRF3"/>
<dbReference type="RefSeq" id="WP_267647172.1">
    <property type="nucleotide sequence ID" value="NZ_JANHGR010000001.1"/>
</dbReference>
<comment type="caution">
    <text evidence="1">The sequence shown here is derived from an EMBL/GenBank/DDBJ whole genome shotgun (WGS) entry which is preliminary data.</text>
</comment>
<keyword evidence="2" id="KW-1185">Reference proteome</keyword>
<name>A0ABD6BRF3_9EURY</name>
<protein>
    <recommendedName>
        <fullName evidence="3">RecA-superfamily ATPase, KaiC/GvpD/RAD55 family</fullName>
    </recommendedName>
</protein>
<sequence length="283" mass="30942">MPFDAASERLAFGAERAMQTVRSHAAGRNVLAVLTDTTADEWRRSWERTGVNSEQVGIVECFDLARGAGAATQTSVVSEDLAVATVERPVETRQLRTVLEQFLEGWNRGSNSTLVYLDSLGALVADSDYDSVCRLLQQLRSWTDQPGSGIVATATEACPPRTTARFSDFFAATVGEPAVDAEATTAVQRLRVHDPTTFGYFRSYWRDALAVLERTDRSFVQAGQLAPKTDLSSRVLGTTLSAFARLGVLSVRADTNGPNRYDCRRYDPQRAAELGLVVDSLPE</sequence>
<dbReference type="Proteomes" id="UP001597139">
    <property type="component" value="Unassembled WGS sequence"/>
</dbReference>